<dbReference type="EMBL" id="JTFC01000007">
    <property type="protein sequence ID" value="RUS58127.1"/>
    <property type="molecule type" value="Genomic_DNA"/>
</dbReference>
<dbReference type="InterPro" id="IPR036249">
    <property type="entry name" value="Thioredoxin-like_sf"/>
</dbReference>
<evidence type="ECO:0000313" key="3">
    <source>
        <dbReference type="Proteomes" id="UP000288623"/>
    </source>
</evidence>
<dbReference type="Proteomes" id="UP000288623">
    <property type="component" value="Unassembled WGS sequence"/>
</dbReference>
<organism evidence="2 3">
    <name type="scientific">Candidatus Kurthia intestinigallinarum</name>
    <dbReference type="NCBI Taxonomy" id="1562256"/>
    <lineage>
        <taxon>Bacteria</taxon>
        <taxon>Bacillati</taxon>
        <taxon>Bacillota</taxon>
        <taxon>Bacilli</taxon>
        <taxon>Bacillales</taxon>
        <taxon>Caryophanaceae</taxon>
        <taxon>Kurthia</taxon>
    </lineage>
</organism>
<gene>
    <name evidence="2" type="ORF">QI30_01545</name>
</gene>
<dbReference type="Pfam" id="PF00462">
    <property type="entry name" value="Glutaredoxin"/>
    <property type="match status" value="1"/>
</dbReference>
<dbReference type="RefSeq" id="WP_126989196.1">
    <property type="nucleotide sequence ID" value="NZ_JTFC01000007.1"/>
</dbReference>
<accession>A0A433RXY4</accession>
<comment type="caution">
    <text evidence="2">The sequence shown here is derived from an EMBL/GenBank/DDBJ whole genome shotgun (WGS) entry which is preliminary data.</text>
</comment>
<protein>
    <submittedName>
        <fullName evidence="2">Glutaredoxin</fullName>
    </submittedName>
</protein>
<dbReference type="Gene3D" id="3.40.30.10">
    <property type="entry name" value="Glutaredoxin"/>
    <property type="match status" value="1"/>
</dbReference>
<dbReference type="SUPFAM" id="SSF52833">
    <property type="entry name" value="Thioredoxin-like"/>
    <property type="match status" value="1"/>
</dbReference>
<proteinExistence type="predicted"/>
<feature type="domain" description="Glutaredoxin" evidence="1">
    <location>
        <begin position="4"/>
        <end position="59"/>
    </location>
</feature>
<dbReference type="InterPro" id="IPR002109">
    <property type="entry name" value="Glutaredoxin"/>
</dbReference>
<evidence type="ECO:0000259" key="1">
    <source>
        <dbReference type="Pfam" id="PF00462"/>
    </source>
</evidence>
<name>A0A433RXY4_9BACL</name>
<keyword evidence="3" id="KW-1185">Reference proteome</keyword>
<reference evidence="2 3" key="1">
    <citation type="submission" date="2014-11" db="EMBL/GenBank/DDBJ databases">
        <title>Genome sequence and analysis of novel Kurthia sp.</title>
        <authorList>
            <person name="Lawson J.N."/>
            <person name="Gonzalez J.E."/>
            <person name="Rinauldi L."/>
            <person name="Xuan Z."/>
            <person name="Firman A."/>
            <person name="Shaddox L."/>
            <person name="Trudeau A."/>
            <person name="Shah S."/>
            <person name="Reiman D."/>
        </authorList>
    </citation>
    <scope>NUCLEOTIDE SEQUENCE [LARGE SCALE GENOMIC DNA]</scope>
    <source>
        <strain evidence="2 3">3B1D</strain>
    </source>
</reference>
<evidence type="ECO:0000313" key="2">
    <source>
        <dbReference type="EMBL" id="RUS58127.1"/>
    </source>
</evidence>
<dbReference type="CDD" id="cd02976">
    <property type="entry name" value="NrdH"/>
    <property type="match status" value="1"/>
</dbReference>
<dbReference type="PROSITE" id="PS51354">
    <property type="entry name" value="GLUTAREDOXIN_2"/>
    <property type="match status" value="1"/>
</dbReference>
<dbReference type="AlphaFoldDB" id="A0A433RXY4"/>
<dbReference type="OrthoDB" id="9795531at2"/>
<sequence length="78" mass="8844">MKATIYSTPNCGYCTLMKKFLLEQQIEFETILIDGPEISQYLMAQTGRLGAPQTLLEGHWILGYDPNQATKIIQHLSK</sequence>